<reference evidence="3" key="1">
    <citation type="submission" date="2021-06" db="EMBL/GenBank/DDBJ databases">
        <authorList>
            <person name="Criscuolo A."/>
        </authorList>
    </citation>
    <scope>NUCLEOTIDE SEQUENCE</scope>
    <source>
        <strain evidence="3">CIP111600</strain>
    </source>
</reference>
<comment type="caution">
    <text evidence="3">The sequence shown here is derived from an EMBL/GenBank/DDBJ whole genome shotgun (WGS) entry which is preliminary data.</text>
</comment>
<dbReference type="Pfam" id="PF01408">
    <property type="entry name" value="GFO_IDH_MocA"/>
    <property type="match status" value="1"/>
</dbReference>
<proteinExistence type="predicted"/>
<keyword evidence="3" id="KW-0560">Oxidoreductase</keyword>
<dbReference type="GO" id="GO:0016491">
    <property type="term" value="F:oxidoreductase activity"/>
    <property type="evidence" value="ECO:0007669"/>
    <property type="project" value="UniProtKB-KW"/>
</dbReference>
<dbReference type="Pfam" id="PF22725">
    <property type="entry name" value="GFO_IDH_MocA_C3"/>
    <property type="match status" value="1"/>
</dbReference>
<dbReference type="RefSeq" id="WP_218093958.1">
    <property type="nucleotide sequence ID" value="NZ_CAJVAS010000022.1"/>
</dbReference>
<protein>
    <submittedName>
        <fullName evidence="3">Scyllo-inositol 2-dehydrogenase (NAD(+))</fullName>
        <ecNumber evidence="3">1.1.1.370</ecNumber>
    </submittedName>
</protein>
<organism evidence="3 4">
    <name type="scientific">Paenibacillus solanacearum</name>
    <dbReference type="NCBI Taxonomy" id="2048548"/>
    <lineage>
        <taxon>Bacteria</taxon>
        <taxon>Bacillati</taxon>
        <taxon>Bacillota</taxon>
        <taxon>Bacilli</taxon>
        <taxon>Bacillales</taxon>
        <taxon>Paenibacillaceae</taxon>
        <taxon>Paenibacillus</taxon>
    </lineage>
</organism>
<dbReference type="AlphaFoldDB" id="A0A916K584"/>
<dbReference type="Proteomes" id="UP000693672">
    <property type="component" value="Unassembled WGS sequence"/>
</dbReference>
<dbReference type="InterPro" id="IPR000683">
    <property type="entry name" value="Gfo/Idh/MocA-like_OxRdtase_N"/>
</dbReference>
<dbReference type="GO" id="GO:0000166">
    <property type="term" value="F:nucleotide binding"/>
    <property type="evidence" value="ECO:0007669"/>
    <property type="project" value="InterPro"/>
</dbReference>
<evidence type="ECO:0000313" key="3">
    <source>
        <dbReference type="EMBL" id="CAG7641453.1"/>
    </source>
</evidence>
<accession>A0A916K584</accession>
<gene>
    <name evidence="3" type="primary">iolX_4</name>
    <name evidence="3" type="ORF">PAESOLCIP111_04232</name>
</gene>
<evidence type="ECO:0000313" key="4">
    <source>
        <dbReference type="Proteomes" id="UP000693672"/>
    </source>
</evidence>
<evidence type="ECO:0000259" key="2">
    <source>
        <dbReference type="Pfam" id="PF22725"/>
    </source>
</evidence>
<feature type="domain" description="GFO/IDH/MocA-like oxidoreductase" evidence="2">
    <location>
        <begin position="152"/>
        <end position="245"/>
    </location>
</feature>
<sequence>MNKVRIGFIGAGGMAEHHMKTLQKLEHAKLAAVHDVSSERARQIGKQYQMQVYDSSEQLLQSGMVDAVFICTPPFARDGIEESVARRGIHLLSEKPVGLDLEAARSKSRIIKESGIIHSSGYCLRYLESVQKAKAYLADKTVDMVLAYRIGSLPPTPWFRQMDKSGGQLVEQSTHQVDLIRYLAGEFREVHARYEQRAIRKEYPDATIPDVGIISFSLQSGAVGSFSTACMSKKFGRGDVELIGSDFYVAIKGATLRIVDNSQELEEKLGAAYTLEQDKAFIEAVRTGRQERVLCGYDEAVATLEVTLAANESASTGRTLTFGTGADRQ</sequence>
<keyword evidence="4" id="KW-1185">Reference proteome</keyword>
<dbReference type="EC" id="1.1.1.370" evidence="3"/>
<evidence type="ECO:0000259" key="1">
    <source>
        <dbReference type="Pfam" id="PF01408"/>
    </source>
</evidence>
<dbReference type="InterPro" id="IPR055170">
    <property type="entry name" value="GFO_IDH_MocA-like_dom"/>
</dbReference>
<dbReference type="InterPro" id="IPR051450">
    <property type="entry name" value="Gfo/Idh/MocA_Oxidoreductases"/>
</dbReference>
<dbReference type="PANTHER" id="PTHR43377">
    <property type="entry name" value="BILIVERDIN REDUCTASE A"/>
    <property type="match status" value="1"/>
</dbReference>
<dbReference type="EMBL" id="CAJVAS010000022">
    <property type="protein sequence ID" value="CAG7641453.1"/>
    <property type="molecule type" value="Genomic_DNA"/>
</dbReference>
<dbReference type="PANTHER" id="PTHR43377:SF1">
    <property type="entry name" value="BILIVERDIN REDUCTASE A"/>
    <property type="match status" value="1"/>
</dbReference>
<feature type="domain" description="Gfo/Idh/MocA-like oxidoreductase N-terminal" evidence="1">
    <location>
        <begin position="4"/>
        <end position="120"/>
    </location>
</feature>
<name>A0A916K584_9BACL</name>